<dbReference type="EMBL" id="JAIHOM010000106">
    <property type="protein sequence ID" value="MCW6038064.1"/>
    <property type="molecule type" value="Genomic_DNA"/>
</dbReference>
<protein>
    <submittedName>
        <fullName evidence="1">DUF3146 family protein</fullName>
    </submittedName>
</protein>
<keyword evidence="2" id="KW-1185">Reference proteome</keyword>
<comment type="caution">
    <text evidence="1">The sequence shown here is derived from an EMBL/GenBank/DDBJ whole genome shotgun (WGS) entry which is preliminary data.</text>
</comment>
<organism evidence="1 2">
    <name type="scientific">Spirulina subsalsa FACHB-351</name>
    <dbReference type="NCBI Taxonomy" id="234711"/>
    <lineage>
        <taxon>Bacteria</taxon>
        <taxon>Bacillati</taxon>
        <taxon>Cyanobacteriota</taxon>
        <taxon>Cyanophyceae</taxon>
        <taxon>Spirulinales</taxon>
        <taxon>Spirulinaceae</taxon>
        <taxon>Spirulina</taxon>
    </lineage>
</organism>
<evidence type="ECO:0000313" key="1">
    <source>
        <dbReference type="EMBL" id="MCW6038064.1"/>
    </source>
</evidence>
<dbReference type="InterPro" id="IPR021492">
    <property type="entry name" value="DUF3146"/>
</dbReference>
<sequence>MPETTAHVRITGQSWQQGQIEGEVSAASYEWQFQWRFRQGVLIIQPSLGRALILEPLSRFLERSDYQLEPGSDYEFTVRALF</sequence>
<proteinExistence type="predicted"/>
<reference evidence="1 2" key="1">
    <citation type="submission" date="2021-08" db="EMBL/GenBank/DDBJ databases">
        <title>Draft genome sequence of Spirulina subsalsa with high tolerance to salinity and hype-accumulation of phycocyanin.</title>
        <authorList>
            <person name="Pei H."/>
            <person name="Jiang L."/>
        </authorList>
    </citation>
    <scope>NUCLEOTIDE SEQUENCE [LARGE SCALE GENOMIC DNA]</scope>
    <source>
        <strain evidence="1 2">FACHB-351</strain>
    </source>
</reference>
<gene>
    <name evidence="1" type="ORF">K4A83_17555</name>
</gene>
<evidence type="ECO:0000313" key="2">
    <source>
        <dbReference type="Proteomes" id="UP001526426"/>
    </source>
</evidence>
<accession>A0ABT3LAC1</accession>
<dbReference type="Pfam" id="PF11344">
    <property type="entry name" value="DUF3146"/>
    <property type="match status" value="1"/>
</dbReference>
<dbReference type="Proteomes" id="UP001526426">
    <property type="component" value="Unassembled WGS sequence"/>
</dbReference>
<name>A0ABT3LAC1_9CYAN</name>